<reference evidence="3" key="1">
    <citation type="journal article" date="2017" name="Biotechnol. Biofuels">
        <title>Evaluation of environmental bacterial communities as a factor affecting the growth of duckweed Lemna minor.</title>
        <authorList>
            <person name="Ishizawa H."/>
            <person name="Kuroda M."/>
            <person name="Morikawa M."/>
            <person name="Ike M."/>
        </authorList>
    </citation>
    <scope>NUCLEOTIDE SEQUENCE [LARGE SCALE GENOMIC DNA]</scope>
    <source>
        <strain evidence="3">H3</strain>
    </source>
</reference>
<sequence>MPSIPKAWLLLLSLLAACGEQHRTLPDLREVKTNLAFSCVYEKDHLPKLDEQADQLYRYARWLYKNQLEKEDPLRYPEMERYYRIATAYGHYKANLDLREMIGRGTAWSADLVKETLDLTQDLIDRGIPGGYYDMGRYLKAGYGVKQDEELANRYYRKAADLGNPEAQYLVGDKLTNLTIARPGPFAIGNEMKKCAAEQGHGKAAVEYGYHMIYEKNLTEAVRFFQLATKWGDESAPYGLQNGFAAVADPSKERFDLGLKQDDERSRRYKIISDVLSDYSYAHPSVPEVDDIVPLPPAKLPPWDGKIQWLKDHEANIAPPKPSEALLEKLAKAKGLDPKTGRPLGAAHS</sequence>
<dbReference type="SUPFAM" id="SSF81901">
    <property type="entry name" value="HCP-like"/>
    <property type="match status" value="1"/>
</dbReference>
<dbReference type="InterPro" id="IPR006597">
    <property type="entry name" value="Sel1-like"/>
</dbReference>
<gene>
    <name evidence="2" type="ORF">DLM_3636</name>
</gene>
<proteinExistence type="predicted"/>
<dbReference type="PANTHER" id="PTHR11102">
    <property type="entry name" value="SEL-1-LIKE PROTEIN"/>
    <property type="match status" value="1"/>
</dbReference>
<dbReference type="Gene3D" id="1.25.40.10">
    <property type="entry name" value="Tetratricopeptide repeat domain"/>
    <property type="match status" value="1"/>
</dbReference>
<accession>A0A3G9GN43</accession>
<dbReference type="OrthoDB" id="6522601at2"/>
<evidence type="ECO:0000313" key="2">
    <source>
        <dbReference type="EMBL" id="BBF87222.1"/>
    </source>
</evidence>
<dbReference type="EMBL" id="AP018823">
    <property type="protein sequence ID" value="BBF87222.1"/>
    <property type="molecule type" value="Genomic_DNA"/>
</dbReference>
<keyword evidence="3" id="KW-1185">Reference proteome</keyword>
<reference evidence="3" key="3">
    <citation type="journal article" date="2017" name="Plant Physiol. Biochem.">
        <title>Differential oxidative and antioxidative response of duckweed Lemna minor toward plant growth promoting/inhibiting bacteria.</title>
        <authorList>
            <person name="Ishizawa H."/>
            <person name="Kuroda M."/>
            <person name="Morikawa M."/>
            <person name="Ike M."/>
        </authorList>
    </citation>
    <scope>NUCLEOTIDE SEQUENCE [LARGE SCALE GENOMIC DNA]</scope>
    <source>
        <strain evidence="3">H3</strain>
    </source>
</reference>
<dbReference type="RefSeq" id="WP_145985888.1">
    <property type="nucleotide sequence ID" value="NZ_AP018823.1"/>
</dbReference>
<dbReference type="InterPro" id="IPR045653">
    <property type="entry name" value="DUF6396"/>
</dbReference>
<evidence type="ECO:0000313" key="3">
    <source>
        <dbReference type="Proteomes" id="UP000198290"/>
    </source>
</evidence>
<dbReference type="KEGG" id="amah:DLM_3636"/>
<name>A0A3G9GN43_9NEIS</name>
<dbReference type="AlphaFoldDB" id="A0A3G9GN43"/>
<organism evidence="2 3">
    <name type="scientific">Aquitalea magnusonii</name>
    <dbReference type="NCBI Taxonomy" id="332411"/>
    <lineage>
        <taxon>Bacteria</taxon>
        <taxon>Pseudomonadati</taxon>
        <taxon>Pseudomonadota</taxon>
        <taxon>Betaproteobacteria</taxon>
        <taxon>Neisseriales</taxon>
        <taxon>Chromobacteriaceae</taxon>
        <taxon>Aquitalea</taxon>
    </lineage>
</organism>
<dbReference type="SMART" id="SM00671">
    <property type="entry name" value="SEL1"/>
    <property type="match status" value="2"/>
</dbReference>
<evidence type="ECO:0000259" key="1">
    <source>
        <dbReference type="Pfam" id="PF19933"/>
    </source>
</evidence>
<dbReference type="InterPro" id="IPR011990">
    <property type="entry name" value="TPR-like_helical_dom_sf"/>
</dbReference>
<dbReference type="PANTHER" id="PTHR11102:SF160">
    <property type="entry name" value="ERAD-ASSOCIATED E3 UBIQUITIN-PROTEIN LIGASE COMPONENT HRD3"/>
    <property type="match status" value="1"/>
</dbReference>
<reference evidence="2 3" key="2">
    <citation type="journal article" date="2017" name="Genome Announc.">
        <title>Draft genome sequence of Aquitalea magnusonii strain H3, a plant growth-promoting bacterium of duckweed Lemna minor.</title>
        <authorList>
            <person name="Ishizawa H."/>
            <person name="Kuroda M."/>
            <person name="Ike M."/>
        </authorList>
    </citation>
    <scope>NUCLEOTIDE SEQUENCE [LARGE SCALE GENOMIC DNA]</scope>
    <source>
        <strain evidence="2 3">H3</strain>
    </source>
</reference>
<dbReference type="InterPro" id="IPR050767">
    <property type="entry name" value="Sel1_AlgK"/>
</dbReference>
<dbReference type="Pfam" id="PF19933">
    <property type="entry name" value="DUF6396"/>
    <property type="match status" value="1"/>
</dbReference>
<dbReference type="Proteomes" id="UP000198290">
    <property type="component" value="Chromosome"/>
</dbReference>
<feature type="domain" description="DUF6396" evidence="1">
    <location>
        <begin position="238"/>
        <end position="344"/>
    </location>
</feature>
<dbReference type="PROSITE" id="PS51257">
    <property type="entry name" value="PROKAR_LIPOPROTEIN"/>
    <property type="match status" value="1"/>
</dbReference>
<protein>
    <submittedName>
        <fullName evidence="2">Sel2-like repeat protein</fullName>
    </submittedName>
</protein>